<dbReference type="Proteomes" id="UP000001423">
    <property type="component" value="Chromosome"/>
</dbReference>
<dbReference type="HOGENOM" id="CLU_2586903_0_0_3"/>
<evidence type="ECO:0000313" key="1">
    <source>
        <dbReference type="EMBL" id="CAE21496.1"/>
    </source>
</evidence>
<dbReference type="AlphaFoldDB" id="Q7V655"/>
<gene>
    <name evidence="1" type="ordered locus">PMT_1321</name>
</gene>
<keyword evidence="2" id="KW-1185">Reference proteome</keyword>
<organism evidence="1 2">
    <name type="scientific">Prochlorococcus marinus (strain MIT 9313)</name>
    <dbReference type="NCBI Taxonomy" id="74547"/>
    <lineage>
        <taxon>Bacteria</taxon>
        <taxon>Bacillati</taxon>
        <taxon>Cyanobacteriota</taxon>
        <taxon>Cyanophyceae</taxon>
        <taxon>Synechococcales</taxon>
        <taxon>Prochlorococcaceae</taxon>
        <taxon>Prochlorococcus</taxon>
    </lineage>
</organism>
<dbReference type="KEGG" id="pmt:PMT_1321"/>
<evidence type="ECO:0000313" key="2">
    <source>
        <dbReference type="Proteomes" id="UP000001423"/>
    </source>
</evidence>
<protein>
    <submittedName>
        <fullName evidence="1">Uncharacterized protein</fullName>
    </submittedName>
</protein>
<name>Q7V655_PROMM</name>
<sequence length="80" mass="8295">MLKELSANFLSHALVGVPPESVLAGDLGVFEQQSLCSGSTGLSQSSRRGALGGHSTGLGRGRLGIAGAHNRKIKLLNLWL</sequence>
<proteinExistence type="predicted"/>
<dbReference type="EMBL" id="BX548175">
    <property type="protein sequence ID" value="CAE21496.1"/>
    <property type="molecule type" value="Genomic_DNA"/>
</dbReference>
<accession>Q7V655</accession>
<reference evidence="1 2" key="1">
    <citation type="journal article" date="2003" name="Nature">
        <title>Genome divergence in two Prochlorococcus ecotypes reflects oceanic niche differentiation.</title>
        <authorList>
            <person name="Rocap G."/>
            <person name="Larimer F.W."/>
            <person name="Lamerdin J.E."/>
            <person name="Malfatti S."/>
            <person name="Chain P."/>
            <person name="Ahlgren N.A."/>
            <person name="Arellano A."/>
            <person name="Coleman M."/>
            <person name="Hauser L."/>
            <person name="Hess W.R."/>
            <person name="Johnson Z.I."/>
            <person name="Land M.L."/>
            <person name="Lindell D."/>
            <person name="Post A.F."/>
            <person name="Regala W."/>
            <person name="Shah M."/>
            <person name="Shaw S.L."/>
            <person name="Steglich C."/>
            <person name="Sullivan M.B."/>
            <person name="Ting C.S."/>
            <person name="Tolonen A."/>
            <person name="Webb E.A."/>
            <person name="Zinser E.R."/>
            <person name="Chisholm S.W."/>
        </authorList>
    </citation>
    <scope>NUCLEOTIDE SEQUENCE [LARGE SCALE GENOMIC DNA]</scope>
    <source>
        <strain evidence="2">MIT 9313</strain>
    </source>
</reference>